<dbReference type="PROSITE" id="PS50943">
    <property type="entry name" value="HTH_CROC1"/>
    <property type="match status" value="1"/>
</dbReference>
<dbReference type="Proteomes" id="UP001290462">
    <property type="component" value="Unassembled WGS sequence"/>
</dbReference>
<proteinExistence type="predicted"/>
<accession>A0AAW9K4M1</accession>
<gene>
    <name evidence="3" type="ORF">RAK27_19025</name>
</gene>
<name>A0AAW9K4M1_CARML</name>
<evidence type="ECO:0000313" key="4">
    <source>
        <dbReference type="Proteomes" id="UP001290462"/>
    </source>
</evidence>
<dbReference type="Pfam" id="PF01381">
    <property type="entry name" value="HTH_3"/>
    <property type="match status" value="1"/>
</dbReference>
<dbReference type="InterPro" id="IPR010982">
    <property type="entry name" value="Lambda_DNA-bd_dom_sf"/>
</dbReference>
<dbReference type="InterPro" id="IPR001387">
    <property type="entry name" value="Cro/C1-type_HTH"/>
</dbReference>
<dbReference type="GO" id="GO:0003677">
    <property type="term" value="F:DNA binding"/>
    <property type="evidence" value="ECO:0007669"/>
    <property type="project" value="UniProtKB-KW"/>
</dbReference>
<dbReference type="PANTHER" id="PTHR46558:SF11">
    <property type="entry name" value="HTH-TYPE TRANSCRIPTIONAL REGULATOR XRE"/>
    <property type="match status" value="1"/>
</dbReference>
<feature type="domain" description="HTH cro/C1-type" evidence="2">
    <location>
        <begin position="8"/>
        <end position="63"/>
    </location>
</feature>
<sequence length="159" mass="18571">MDTLGERIKFLREGKNLTQTELAEILGMKTYTTVSKWESNDNFPKGKDLKKLAETFNVSSDYLLGLESITEKNDINYIYNQLEIARQKKVDLFAEKQLEEQQTKNKKFSSLEEYRKKVPDAIDTLAAHSADRTRKYTDEEIENIKDILDSMIEEHKNNK</sequence>
<evidence type="ECO:0000259" key="2">
    <source>
        <dbReference type="PROSITE" id="PS50943"/>
    </source>
</evidence>
<dbReference type="CDD" id="cd00093">
    <property type="entry name" value="HTH_XRE"/>
    <property type="match status" value="1"/>
</dbReference>
<dbReference type="AlphaFoldDB" id="A0AAW9K4M1"/>
<dbReference type="RefSeq" id="WP_322809892.1">
    <property type="nucleotide sequence ID" value="NZ_JAVBVO010000028.1"/>
</dbReference>
<dbReference type="Gene3D" id="1.10.260.40">
    <property type="entry name" value="lambda repressor-like DNA-binding domains"/>
    <property type="match status" value="1"/>
</dbReference>
<protein>
    <submittedName>
        <fullName evidence="3">Helix-turn-helix transcriptional regulator</fullName>
    </submittedName>
</protein>
<organism evidence="3 4">
    <name type="scientific">Carnobacterium maltaromaticum</name>
    <name type="common">Carnobacterium piscicola</name>
    <dbReference type="NCBI Taxonomy" id="2751"/>
    <lineage>
        <taxon>Bacteria</taxon>
        <taxon>Bacillati</taxon>
        <taxon>Bacillota</taxon>
        <taxon>Bacilli</taxon>
        <taxon>Lactobacillales</taxon>
        <taxon>Carnobacteriaceae</taxon>
        <taxon>Carnobacterium</taxon>
    </lineage>
</organism>
<dbReference type="SMART" id="SM00530">
    <property type="entry name" value="HTH_XRE"/>
    <property type="match status" value="1"/>
</dbReference>
<keyword evidence="1" id="KW-0238">DNA-binding</keyword>
<dbReference type="SUPFAM" id="SSF47413">
    <property type="entry name" value="lambda repressor-like DNA-binding domains"/>
    <property type="match status" value="1"/>
</dbReference>
<dbReference type="EMBL" id="JAVBVO010000028">
    <property type="protein sequence ID" value="MDZ5760740.1"/>
    <property type="molecule type" value="Genomic_DNA"/>
</dbReference>
<reference evidence="3" key="1">
    <citation type="submission" date="2023-08" db="EMBL/GenBank/DDBJ databases">
        <title>Genomic characterization of piscicolin 126 produced by Carnobacterium maltaromaticum CM22 strain isolated from salmon (Salmo salar).</title>
        <authorList>
            <person name="Gonzalez-Gragera E."/>
            <person name="Garcia-Lopez J.D."/>
            <person name="Teso-Perez C."/>
            <person name="Gimenez-Hernandez I."/>
            <person name="Peralta-Sanchez J.M."/>
            <person name="Valdivia E."/>
            <person name="Montalban-Lopez M."/>
            <person name="Martin-Platero A.M."/>
            <person name="Banos A."/>
            <person name="Martinez-Bueno M."/>
        </authorList>
    </citation>
    <scope>NUCLEOTIDE SEQUENCE</scope>
    <source>
        <strain evidence="3">CM22</strain>
    </source>
</reference>
<evidence type="ECO:0000313" key="3">
    <source>
        <dbReference type="EMBL" id="MDZ5760740.1"/>
    </source>
</evidence>
<dbReference type="PANTHER" id="PTHR46558">
    <property type="entry name" value="TRACRIPTIONAL REGULATORY PROTEIN-RELATED-RELATED"/>
    <property type="match status" value="1"/>
</dbReference>
<evidence type="ECO:0000256" key="1">
    <source>
        <dbReference type="ARBA" id="ARBA00023125"/>
    </source>
</evidence>
<comment type="caution">
    <text evidence="3">The sequence shown here is derived from an EMBL/GenBank/DDBJ whole genome shotgun (WGS) entry which is preliminary data.</text>
</comment>